<name>A0A0U5EUJ2_9BACT</name>
<organism evidence="9 10">
    <name type="scientific">Candidatus Protochlamydia naegleriophila</name>
    <dbReference type="NCBI Taxonomy" id="389348"/>
    <lineage>
        <taxon>Bacteria</taxon>
        <taxon>Pseudomonadati</taxon>
        <taxon>Chlamydiota</taxon>
        <taxon>Chlamydiia</taxon>
        <taxon>Parachlamydiales</taxon>
        <taxon>Parachlamydiaceae</taxon>
        <taxon>Candidatus Protochlamydia</taxon>
    </lineage>
</organism>
<dbReference type="InterPro" id="IPR050721">
    <property type="entry name" value="Trk_Ktr_HKT_K-transport"/>
</dbReference>
<dbReference type="InterPro" id="IPR036291">
    <property type="entry name" value="NAD(P)-bd_dom_sf"/>
</dbReference>
<proteinExistence type="predicted"/>
<gene>
    <name evidence="9" type="primary">trkA</name>
    <name evidence="9" type="ORF">PNK_2322</name>
</gene>
<dbReference type="InterPro" id="IPR036721">
    <property type="entry name" value="RCK_C_sf"/>
</dbReference>
<dbReference type="SUPFAM" id="SSF51735">
    <property type="entry name" value="NAD(P)-binding Rossmann-fold domains"/>
    <property type="match status" value="2"/>
</dbReference>
<dbReference type="InterPro" id="IPR006036">
    <property type="entry name" value="K_uptake_TrkA"/>
</dbReference>
<reference evidence="10" key="1">
    <citation type="submission" date="2015-09" db="EMBL/GenBank/DDBJ databases">
        <authorList>
            <person name="Bertelli C."/>
        </authorList>
    </citation>
    <scope>NUCLEOTIDE SEQUENCE [LARGE SCALE GENOMIC DNA]</scope>
    <source>
        <strain evidence="10">KNic</strain>
    </source>
</reference>
<dbReference type="NCBIfam" id="NF007039">
    <property type="entry name" value="PRK09496.3-2"/>
    <property type="match status" value="1"/>
</dbReference>
<dbReference type="RefSeq" id="WP_032124598.1">
    <property type="nucleotide sequence ID" value="NZ_LN879502.1"/>
</dbReference>
<evidence type="ECO:0000256" key="1">
    <source>
        <dbReference type="ARBA" id="ARBA00017378"/>
    </source>
</evidence>
<dbReference type="EMBL" id="LN879502">
    <property type="protein sequence ID" value="CUI17920.1"/>
    <property type="molecule type" value="Genomic_DNA"/>
</dbReference>
<keyword evidence="6" id="KW-0406">Ion transport</keyword>
<dbReference type="STRING" id="389348.PNK_2322"/>
<dbReference type="PANTHER" id="PTHR43833">
    <property type="entry name" value="POTASSIUM CHANNEL PROTEIN 2-RELATED-RELATED"/>
    <property type="match status" value="1"/>
</dbReference>
<dbReference type="KEGG" id="pnl:PNK_2322"/>
<accession>A0A0U5EUJ2</accession>
<keyword evidence="10" id="KW-1185">Reference proteome</keyword>
<dbReference type="InParanoid" id="A0A0U5EUJ2"/>
<dbReference type="SUPFAM" id="SSF116726">
    <property type="entry name" value="TrkA C-terminal domain-like"/>
    <property type="match status" value="2"/>
</dbReference>
<dbReference type="PANTHER" id="PTHR43833:SF5">
    <property type="entry name" value="TRK SYSTEM POTASSIUM UPTAKE PROTEIN TRKA"/>
    <property type="match status" value="1"/>
</dbReference>
<dbReference type="Gene3D" id="3.40.50.720">
    <property type="entry name" value="NAD(P)-binding Rossmann-like Domain"/>
    <property type="match status" value="2"/>
</dbReference>
<keyword evidence="4" id="KW-0630">Potassium</keyword>
<dbReference type="InterPro" id="IPR006037">
    <property type="entry name" value="RCK_C"/>
</dbReference>
<sequence>MNIVIVGAGDVGLYMASLLSKQKHNVILIDKNGAKLEELAWQMDVAIREGSGTDWQLIGDLLEIRPDLFLALTNNDEVNLVSCSIAKNLGYPRTIARVKDNRFLNRIRLDFARLFNVDYFISPELLVAYDIYKNITSPGFLAFENFAHGEVQMRTLRVPASWSYYHLKLAELRLPKGIMIALIYRFQDDQPGQEAELIFPHGTDRIFPGDEVTLIGERDQMAEIHHFFGLSIEKVDNVVIVGGSLVGVNLAKILQEHRIQVRLIDRNHRRCLELAEEFPDCHIIHHDGTDLDFLLSEKMSHADYFVMCTGNEEVNVLGGLVAKEAGCEKVAIILSNNRFMSLVNRLGVVHVVSPKLAVANRVISLAASKAVTSLVSLYENEAEILEITVSLNSKIIGIPLSEIGPQLPKDFLIAMIQNRGRITIAKGDSIICPGDTVIVVSNPKYFQDLEKIF</sequence>
<evidence type="ECO:0000259" key="8">
    <source>
        <dbReference type="PROSITE" id="PS51202"/>
    </source>
</evidence>
<dbReference type="AlphaFoldDB" id="A0A0U5EUJ2"/>
<dbReference type="GO" id="GO:0015079">
    <property type="term" value="F:potassium ion transmembrane transporter activity"/>
    <property type="evidence" value="ECO:0007669"/>
    <property type="project" value="InterPro"/>
</dbReference>
<feature type="domain" description="RCK C-terminal" evidence="8">
    <location>
        <begin position="141"/>
        <end position="230"/>
    </location>
</feature>
<dbReference type="FunCoup" id="A0A0U5EUJ2">
    <property type="interactions" value="78"/>
</dbReference>
<evidence type="ECO:0000313" key="9">
    <source>
        <dbReference type="EMBL" id="CUI17920.1"/>
    </source>
</evidence>
<evidence type="ECO:0000256" key="6">
    <source>
        <dbReference type="ARBA" id="ARBA00023065"/>
    </source>
</evidence>
<keyword evidence="3" id="KW-0633">Potassium transport</keyword>
<evidence type="ECO:0000256" key="2">
    <source>
        <dbReference type="ARBA" id="ARBA00022448"/>
    </source>
</evidence>
<dbReference type="Pfam" id="PF02254">
    <property type="entry name" value="TrkA_N"/>
    <property type="match status" value="2"/>
</dbReference>
<evidence type="ECO:0000256" key="3">
    <source>
        <dbReference type="ARBA" id="ARBA00022538"/>
    </source>
</evidence>
<feature type="domain" description="RCK C-terminal" evidence="8">
    <location>
        <begin position="372"/>
        <end position="453"/>
    </location>
</feature>
<feature type="domain" description="RCK N-terminal" evidence="7">
    <location>
        <begin position="235"/>
        <end position="352"/>
    </location>
</feature>
<evidence type="ECO:0000256" key="4">
    <source>
        <dbReference type="ARBA" id="ARBA00022958"/>
    </source>
</evidence>
<protein>
    <recommendedName>
        <fullName evidence="1">Trk system potassium uptake protein TrkA</fullName>
    </recommendedName>
</protein>
<dbReference type="PROSITE" id="PS51201">
    <property type="entry name" value="RCK_N"/>
    <property type="match status" value="2"/>
</dbReference>
<keyword evidence="5" id="KW-0520">NAD</keyword>
<dbReference type="Gene3D" id="3.30.70.1450">
    <property type="entry name" value="Regulator of K+ conductance, C-terminal domain"/>
    <property type="match status" value="2"/>
</dbReference>
<evidence type="ECO:0000256" key="5">
    <source>
        <dbReference type="ARBA" id="ARBA00023027"/>
    </source>
</evidence>
<dbReference type="PATRIC" id="fig|389348.3.peg.2606"/>
<feature type="domain" description="RCK N-terminal" evidence="7">
    <location>
        <begin position="1"/>
        <end position="117"/>
    </location>
</feature>
<evidence type="ECO:0000259" key="7">
    <source>
        <dbReference type="PROSITE" id="PS51201"/>
    </source>
</evidence>
<keyword evidence="2" id="KW-0813">Transport</keyword>
<dbReference type="Pfam" id="PF02080">
    <property type="entry name" value="TrkA_C"/>
    <property type="match status" value="2"/>
</dbReference>
<dbReference type="InterPro" id="IPR003148">
    <property type="entry name" value="RCK_N"/>
</dbReference>
<dbReference type="PROSITE" id="PS51202">
    <property type="entry name" value="RCK_C"/>
    <property type="match status" value="2"/>
</dbReference>
<dbReference type="Proteomes" id="UP000069902">
    <property type="component" value="Chromosome cPNK"/>
</dbReference>
<evidence type="ECO:0000313" key="10">
    <source>
        <dbReference type="Proteomes" id="UP000069902"/>
    </source>
</evidence>
<dbReference type="PRINTS" id="PR00335">
    <property type="entry name" value="KUPTAKETRKA"/>
</dbReference>
<dbReference type="GO" id="GO:0005886">
    <property type="term" value="C:plasma membrane"/>
    <property type="evidence" value="ECO:0007669"/>
    <property type="project" value="InterPro"/>
</dbReference>